<comment type="caution">
    <text evidence="1">The sequence shown here is derived from an EMBL/GenBank/DDBJ whole genome shotgun (WGS) entry which is preliminary data.</text>
</comment>
<organism evidence="1 2">
    <name type="scientific">Avibacterium paragallinarum</name>
    <name type="common">Haemophilus gallinarum</name>
    <dbReference type="NCBI Taxonomy" id="728"/>
    <lineage>
        <taxon>Bacteria</taxon>
        <taxon>Pseudomonadati</taxon>
        <taxon>Pseudomonadota</taxon>
        <taxon>Gammaproteobacteria</taxon>
        <taxon>Pasteurellales</taxon>
        <taxon>Pasteurellaceae</taxon>
        <taxon>Avibacterium</taxon>
    </lineage>
</organism>
<dbReference type="EMBL" id="JAMDKS010000050">
    <property type="protein sequence ID" value="MEE6113763.1"/>
    <property type="molecule type" value="Genomic_DNA"/>
</dbReference>
<dbReference type="Proteomes" id="UP001352533">
    <property type="component" value="Unassembled WGS sequence"/>
</dbReference>
<name>A0ABU7QT40_AVIPA</name>
<evidence type="ECO:0000313" key="2">
    <source>
        <dbReference type="Proteomes" id="UP001352533"/>
    </source>
</evidence>
<dbReference type="RefSeq" id="WP_194752124.1">
    <property type="nucleotide sequence ID" value="NZ_JACEWB010000050.1"/>
</dbReference>
<protein>
    <submittedName>
        <fullName evidence="1">Uncharacterized protein</fullName>
    </submittedName>
</protein>
<proteinExistence type="predicted"/>
<sequence>MKKIIKFITGLIIIFTLWLFSEEIYLYVRTGCEIKWGAAGIYSDYAVCNGKYIADGVIDYKVIGGKLLIFSVEIEDRFPRLCFTTNKLIYLYSPKERKYKFLSEIEVLDINKKYKINDAFYTLPEQYIQKYANNCKN</sequence>
<evidence type="ECO:0000313" key="1">
    <source>
        <dbReference type="EMBL" id="MEE6113763.1"/>
    </source>
</evidence>
<accession>A0ABU7QT40</accession>
<gene>
    <name evidence="1" type="ORF">M5S25_11330</name>
</gene>
<keyword evidence="2" id="KW-1185">Reference proteome</keyword>
<reference evidence="1 2" key="1">
    <citation type="journal article" date="2022" name="Front. Microbiol.">
        <title>Commensal bacteria contribute to the growth of multidrug-resistant Avibacterium paragallinarum in chickens.</title>
        <authorList>
            <person name="Zhu J."/>
            <person name="Chen Y."/>
            <person name="Wu Y."/>
            <person name="Wang Y."/>
            <person name="Zhu K."/>
        </authorList>
    </citation>
    <scope>NUCLEOTIDE SEQUENCE [LARGE SCALE GENOMIC DNA]</scope>
    <source>
        <strain evidence="1 2">AV12</strain>
    </source>
</reference>